<protein>
    <recommendedName>
        <fullName evidence="3">Group-specific protein</fullName>
    </recommendedName>
</protein>
<evidence type="ECO:0000313" key="2">
    <source>
        <dbReference type="Proteomes" id="UP000681290"/>
    </source>
</evidence>
<organism evidence="1 2">
    <name type="scientific">Paenibacillus woosongensis</name>
    <dbReference type="NCBI Taxonomy" id="307580"/>
    <lineage>
        <taxon>Bacteria</taxon>
        <taxon>Bacillati</taxon>
        <taxon>Bacillota</taxon>
        <taxon>Bacilli</taxon>
        <taxon>Bacillales</taxon>
        <taxon>Paenibacillaceae</taxon>
        <taxon>Paenibacillus</taxon>
    </lineage>
</organism>
<sequence length="268" mass="30612">MSIEMSNYTILMNSIWYGEFSDSTSLLIKENIKSAKTEQDIIFGLIELFKLGDFTQKPLLLQLLNQTQDEAVLNLCIRVFCSVCTHEDLRDSNNFRFLEGATEDTVNTFASAAVTTLSIDVVPYLLALLEDWDEINDTSIIIRDSIDAFINFEEQLGNDASVEEIGQYYLDYSSGCDSEMYYYDQKLAFPGDLAKKLIERVMTAANSEEPLEMELVPSLLSIWSGIKVPGDYWTVINADNYSDFIIYVETLSEKNWVKGQKYFYGYQV</sequence>
<proteinExistence type="predicted"/>
<accession>A0ABQ4MTR2</accession>
<keyword evidence="2" id="KW-1185">Reference proteome</keyword>
<name>A0ABQ4MTR2_9BACL</name>
<reference evidence="1 2" key="1">
    <citation type="submission" date="2021-03" db="EMBL/GenBank/DDBJ databases">
        <title>Antimicrobial resistance genes in bacteria isolated from Japanese honey, and their potential for conferring macrolide and lincosamide resistance in the American foulbrood pathogen Paenibacillus larvae.</title>
        <authorList>
            <person name="Okamoto M."/>
            <person name="Kumagai M."/>
            <person name="Kanamori H."/>
            <person name="Takamatsu D."/>
        </authorList>
    </citation>
    <scope>NUCLEOTIDE SEQUENCE [LARGE SCALE GENOMIC DNA]</scope>
    <source>
        <strain evidence="1 2">J15TS10</strain>
    </source>
</reference>
<dbReference type="Pfam" id="PF15573">
    <property type="entry name" value="Imm47"/>
    <property type="match status" value="1"/>
</dbReference>
<dbReference type="InterPro" id="IPR029076">
    <property type="entry name" value="Imm47"/>
</dbReference>
<comment type="caution">
    <text evidence="1">The sequence shown here is derived from an EMBL/GenBank/DDBJ whole genome shotgun (WGS) entry which is preliminary data.</text>
</comment>
<dbReference type="Proteomes" id="UP000681290">
    <property type="component" value="Unassembled WGS sequence"/>
</dbReference>
<evidence type="ECO:0000313" key="1">
    <source>
        <dbReference type="EMBL" id="GIP59319.1"/>
    </source>
</evidence>
<evidence type="ECO:0008006" key="3">
    <source>
        <dbReference type="Google" id="ProtNLM"/>
    </source>
</evidence>
<gene>
    <name evidence="1" type="ORF">J15TS10_31330</name>
</gene>
<dbReference type="EMBL" id="BOSM01000005">
    <property type="protein sequence ID" value="GIP59319.1"/>
    <property type="molecule type" value="Genomic_DNA"/>
</dbReference>